<evidence type="ECO:0000313" key="1">
    <source>
        <dbReference type="EMBL" id="CAA9993056.1"/>
    </source>
</evidence>
<gene>
    <name evidence="1" type="ORF">NTEN_LOCUS43</name>
</gene>
<reference evidence="1 2" key="1">
    <citation type="submission" date="2020-02" db="EMBL/GenBank/DDBJ databases">
        <authorList>
            <person name="Ferguson B K."/>
        </authorList>
    </citation>
    <scope>NUCLEOTIDE SEQUENCE [LARGE SCALE GENOMIC DNA]</scope>
</reference>
<feature type="non-terminal residue" evidence="1">
    <location>
        <position position="104"/>
    </location>
</feature>
<organism evidence="1 2">
    <name type="scientific">Nesidiocoris tenuis</name>
    <dbReference type="NCBI Taxonomy" id="355587"/>
    <lineage>
        <taxon>Eukaryota</taxon>
        <taxon>Metazoa</taxon>
        <taxon>Ecdysozoa</taxon>
        <taxon>Arthropoda</taxon>
        <taxon>Hexapoda</taxon>
        <taxon>Insecta</taxon>
        <taxon>Pterygota</taxon>
        <taxon>Neoptera</taxon>
        <taxon>Paraneoptera</taxon>
        <taxon>Hemiptera</taxon>
        <taxon>Heteroptera</taxon>
        <taxon>Panheteroptera</taxon>
        <taxon>Cimicomorpha</taxon>
        <taxon>Miridae</taxon>
        <taxon>Dicyphina</taxon>
        <taxon>Nesidiocoris</taxon>
    </lineage>
</organism>
<protein>
    <submittedName>
        <fullName evidence="1">Uncharacterized protein</fullName>
    </submittedName>
</protein>
<dbReference type="EMBL" id="CADCXU010000081">
    <property type="protein sequence ID" value="CAA9993056.1"/>
    <property type="molecule type" value="Genomic_DNA"/>
</dbReference>
<dbReference type="Proteomes" id="UP000479000">
    <property type="component" value="Unassembled WGS sequence"/>
</dbReference>
<evidence type="ECO:0000313" key="2">
    <source>
        <dbReference type="Proteomes" id="UP000479000"/>
    </source>
</evidence>
<dbReference type="AlphaFoldDB" id="A0A6H5FU31"/>
<accession>A0A6H5FU31</accession>
<keyword evidence="2" id="KW-1185">Reference proteome</keyword>
<sequence>MFSIGICLSFFEDFRISTLCEPIRRSCYVLDQQCQKRCGCSSSRIVDALRKCVLNSWARTCRRFLSATQSKVHMTDDPVPVSEQKAVGRRFLFTKIKIKIVVIL</sequence>
<name>A0A6H5FU31_9HEMI</name>
<proteinExistence type="predicted"/>